<evidence type="ECO:0000313" key="2">
    <source>
        <dbReference type="Proteomes" id="UP000006437"/>
    </source>
</evidence>
<dbReference type="EMBL" id="AFZE01000025">
    <property type="protein sequence ID" value="EHL14531.1"/>
    <property type="molecule type" value="Genomic_DNA"/>
</dbReference>
<organism evidence="1 2">
    <name type="scientific">Peptoanaerobacter stomatis</name>
    <dbReference type="NCBI Taxonomy" id="796937"/>
    <lineage>
        <taxon>Bacteria</taxon>
        <taxon>Bacillati</taxon>
        <taxon>Bacillota</taxon>
        <taxon>Clostridia</taxon>
        <taxon>Peptostreptococcales</taxon>
        <taxon>Filifactoraceae</taxon>
        <taxon>Peptoanaerobacter</taxon>
    </lineage>
</organism>
<proteinExistence type="predicted"/>
<name>G9X173_9FIRM</name>
<comment type="caution">
    <text evidence="1">The sequence shown here is derived from an EMBL/GenBank/DDBJ whole genome shotgun (WGS) entry which is preliminary data.</text>
</comment>
<protein>
    <submittedName>
        <fullName evidence="1">Uncharacterized protein</fullName>
    </submittedName>
</protein>
<dbReference type="RefSeq" id="WP_009526333.1">
    <property type="nucleotide sequence ID" value="NZ_JH414569.1"/>
</dbReference>
<dbReference type="Proteomes" id="UP000006437">
    <property type="component" value="Unassembled WGS sequence"/>
</dbReference>
<reference evidence="1 2" key="1">
    <citation type="submission" date="2011-08" db="EMBL/GenBank/DDBJ databases">
        <title>The Genome Sequence of Eubacteriaceae bacterium ACC19a.</title>
        <authorList>
            <consortium name="The Broad Institute Genome Sequencing Platform"/>
            <person name="Earl A."/>
            <person name="Ward D."/>
            <person name="Feldgarden M."/>
            <person name="Gevers D."/>
            <person name="Sizova M."/>
            <person name="Hazen A."/>
            <person name="Epstein S."/>
            <person name="Young S.K."/>
            <person name="Zeng Q."/>
            <person name="Gargeya S."/>
            <person name="Fitzgerald M."/>
            <person name="Haas B."/>
            <person name="Abouelleil A."/>
            <person name="Alvarado L."/>
            <person name="Arachchi H.M."/>
            <person name="Berlin A."/>
            <person name="Brown A."/>
            <person name="Chapman S.B."/>
            <person name="Chen Z."/>
            <person name="Dunbar C."/>
            <person name="Freedman E."/>
            <person name="Gearin G."/>
            <person name="Gellesch M."/>
            <person name="Goldberg J."/>
            <person name="Griggs A."/>
            <person name="Gujja S."/>
            <person name="Heiman D."/>
            <person name="Howarth C."/>
            <person name="Larson L."/>
            <person name="Lui A."/>
            <person name="MacDonald P.J.P."/>
            <person name="Montmayeur A."/>
            <person name="Murphy C."/>
            <person name="Neiman D."/>
            <person name="Pearson M."/>
            <person name="Priest M."/>
            <person name="Roberts A."/>
            <person name="Saif S."/>
            <person name="Shea T."/>
            <person name="Shenoy N."/>
            <person name="Sisk P."/>
            <person name="Stolte C."/>
            <person name="Sykes S."/>
            <person name="Wortman J."/>
            <person name="Nusbaum C."/>
            <person name="Birren B."/>
        </authorList>
    </citation>
    <scope>NUCLEOTIDE SEQUENCE [LARGE SCALE GENOMIC DNA]</scope>
    <source>
        <strain evidence="1 2">ACC19a</strain>
    </source>
</reference>
<dbReference type="HOGENOM" id="CLU_1325316_0_0_9"/>
<evidence type="ECO:0000313" key="1">
    <source>
        <dbReference type="EMBL" id="EHL14531.1"/>
    </source>
</evidence>
<dbReference type="BioCyc" id="EBAC796937-HMP:GMGH-2141-MONOMER"/>
<accession>G9X173</accession>
<sequence>MKTKKIMLILLITALFVSSINVYALDTIERNNVYVKTILKSQEEIDKEFEQQMEDYINNLENKISSNYLNNEMKPQDHSRYVTEFVGSTRRWFGPYRAGGQNYGPVSFPTYGGMIYWEEGSGPDVGVGVTIAGKHIGFTINVGSRKMDGVKGYSVNVPSYGSWYLYVNMQVEVRRYDVYKISNGRKTYYTTVSQKAYTGLQLPIKQY</sequence>
<dbReference type="AlphaFoldDB" id="G9X173"/>
<gene>
    <name evidence="1" type="ORF">HMPREF9629_02117</name>
</gene>